<accession>M7B585</accession>
<evidence type="ECO:0000313" key="2">
    <source>
        <dbReference type="Proteomes" id="UP000031443"/>
    </source>
</evidence>
<dbReference type="EMBL" id="KB537241">
    <property type="protein sequence ID" value="EMP33096.1"/>
    <property type="molecule type" value="Genomic_DNA"/>
</dbReference>
<organism evidence="1 2">
    <name type="scientific">Chelonia mydas</name>
    <name type="common">Green sea-turtle</name>
    <name type="synonym">Chelonia agassizi</name>
    <dbReference type="NCBI Taxonomy" id="8469"/>
    <lineage>
        <taxon>Eukaryota</taxon>
        <taxon>Metazoa</taxon>
        <taxon>Chordata</taxon>
        <taxon>Craniata</taxon>
        <taxon>Vertebrata</taxon>
        <taxon>Euteleostomi</taxon>
        <taxon>Archelosauria</taxon>
        <taxon>Testudinata</taxon>
        <taxon>Testudines</taxon>
        <taxon>Cryptodira</taxon>
        <taxon>Durocryptodira</taxon>
        <taxon>Americhelydia</taxon>
        <taxon>Chelonioidea</taxon>
        <taxon>Cheloniidae</taxon>
        <taxon>Chelonia</taxon>
    </lineage>
</organism>
<gene>
    <name evidence="1" type="ORF">UY3_09756</name>
</gene>
<dbReference type="AlphaFoldDB" id="M7B585"/>
<name>M7B585_CHEMY</name>
<dbReference type="Proteomes" id="UP000031443">
    <property type="component" value="Unassembled WGS sequence"/>
</dbReference>
<sequence length="222" mass="24649">MEESSDSLFNVLSPLGLGKVALPLHEGVAKISKALWETPASLAPISKKAECKYLYTHPAPNSLVVEPVNHRERQSQPALTPKNKDSRRLDSFRRKIYLSSSFQLRVANHEALLGPYEFNLWGSLPKFEDSLQDHDRKEFQALVEEGAADSRVSLQAASDAADMATRSMASVVSMKWASWFLLSGLSSKVQSSMRNLPFDGKALFAAKTDTRLHGMKESRTTL</sequence>
<proteinExistence type="predicted"/>
<protein>
    <submittedName>
        <fullName evidence="1">Uncharacterized protein</fullName>
    </submittedName>
</protein>
<dbReference type="Gene3D" id="1.10.287.3160">
    <property type="match status" value="1"/>
</dbReference>
<evidence type="ECO:0000313" key="1">
    <source>
        <dbReference type="EMBL" id="EMP33096.1"/>
    </source>
</evidence>
<keyword evidence="2" id="KW-1185">Reference proteome</keyword>
<reference evidence="2" key="1">
    <citation type="journal article" date="2013" name="Nat. Genet.">
        <title>The draft genomes of soft-shell turtle and green sea turtle yield insights into the development and evolution of the turtle-specific body plan.</title>
        <authorList>
            <person name="Wang Z."/>
            <person name="Pascual-Anaya J."/>
            <person name="Zadissa A."/>
            <person name="Li W."/>
            <person name="Niimura Y."/>
            <person name="Huang Z."/>
            <person name="Li C."/>
            <person name="White S."/>
            <person name="Xiong Z."/>
            <person name="Fang D."/>
            <person name="Wang B."/>
            <person name="Ming Y."/>
            <person name="Chen Y."/>
            <person name="Zheng Y."/>
            <person name="Kuraku S."/>
            <person name="Pignatelli M."/>
            <person name="Herrero J."/>
            <person name="Beal K."/>
            <person name="Nozawa M."/>
            <person name="Li Q."/>
            <person name="Wang J."/>
            <person name="Zhang H."/>
            <person name="Yu L."/>
            <person name="Shigenobu S."/>
            <person name="Wang J."/>
            <person name="Liu J."/>
            <person name="Flicek P."/>
            <person name="Searle S."/>
            <person name="Wang J."/>
            <person name="Kuratani S."/>
            <person name="Yin Y."/>
            <person name="Aken B."/>
            <person name="Zhang G."/>
            <person name="Irie N."/>
        </authorList>
    </citation>
    <scope>NUCLEOTIDE SEQUENCE [LARGE SCALE GENOMIC DNA]</scope>
</reference>